<dbReference type="AlphaFoldDB" id="A0A095ZM13"/>
<dbReference type="RefSeq" id="WP_035757634.1">
    <property type="nucleotide sequence ID" value="NZ_JRNH01000031.1"/>
</dbReference>
<comment type="caution">
    <text evidence="2">The sequence shown here is derived from an EMBL/GenBank/DDBJ whole genome shotgun (WGS) entry which is preliminary data.</text>
</comment>
<proteinExistence type="predicted"/>
<reference evidence="2 3" key="1">
    <citation type="submission" date="2014-07" db="EMBL/GenBank/DDBJ databases">
        <authorList>
            <person name="McCorrison J."/>
            <person name="Sanka R."/>
            <person name="Torralba M."/>
            <person name="Gillis M."/>
            <person name="Haft D.H."/>
            <person name="Methe B."/>
            <person name="Sutton G."/>
            <person name="Nelson K.E."/>
        </authorList>
    </citation>
    <scope>NUCLEOTIDE SEQUENCE [LARGE SCALE GENOMIC DNA]</scope>
    <source>
        <strain evidence="2 3">DNF00011</strain>
    </source>
</reference>
<organism evidence="2 3">
    <name type="scientific">Pseudoglutamicibacter albus DNF00011</name>
    <dbReference type="NCBI Taxonomy" id="1401063"/>
    <lineage>
        <taxon>Bacteria</taxon>
        <taxon>Bacillati</taxon>
        <taxon>Actinomycetota</taxon>
        <taxon>Actinomycetes</taxon>
        <taxon>Micrococcales</taxon>
        <taxon>Micrococcaceae</taxon>
        <taxon>Pseudoglutamicibacter</taxon>
    </lineage>
</organism>
<evidence type="ECO:0000313" key="2">
    <source>
        <dbReference type="EMBL" id="KGF19647.1"/>
    </source>
</evidence>
<keyword evidence="1" id="KW-0472">Membrane</keyword>
<protein>
    <submittedName>
        <fullName evidence="2">Uncharacterized protein</fullName>
    </submittedName>
</protein>
<sequence>MTVEFMPFLMVFVATVFSTLFVVLMFSTGVRLQSLHDAATEEGLSKAKRLKAGYFACYAVSGLIVLLGIALIVPPIHKALGF</sequence>
<evidence type="ECO:0000313" key="3">
    <source>
        <dbReference type="Proteomes" id="UP000053528"/>
    </source>
</evidence>
<accession>A0A095ZM13</accession>
<evidence type="ECO:0000256" key="1">
    <source>
        <dbReference type="SAM" id="Phobius"/>
    </source>
</evidence>
<feature type="transmembrane region" description="Helical" evidence="1">
    <location>
        <begin position="55"/>
        <end position="76"/>
    </location>
</feature>
<dbReference type="EMBL" id="JRNH01000031">
    <property type="protein sequence ID" value="KGF19647.1"/>
    <property type="molecule type" value="Genomic_DNA"/>
</dbReference>
<keyword evidence="1" id="KW-0812">Transmembrane</keyword>
<name>A0A095ZM13_9MICC</name>
<gene>
    <name evidence="2" type="ORF">HMPREF2128_09740</name>
</gene>
<feature type="transmembrane region" description="Helical" evidence="1">
    <location>
        <begin position="6"/>
        <end position="26"/>
    </location>
</feature>
<keyword evidence="1" id="KW-1133">Transmembrane helix</keyword>
<dbReference type="Proteomes" id="UP000053528">
    <property type="component" value="Unassembled WGS sequence"/>
</dbReference>